<comment type="caution">
    <text evidence="1">The sequence shown here is derived from an EMBL/GenBank/DDBJ whole genome shotgun (WGS) entry which is preliminary data.</text>
</comment>
<reference evidence="1 2" key="1">
    <citation type="submission" date="2018-06" db="EMBL/GenBank/DDBJ databases">
        <title>Genomic Encyclopedia of Type Strains, Phase III (KMG-III): the genomes of soil and plant-associated and newly described type strains.</title>
        <authorList>
            <person name="Whitman W."/>
        </authorList>
    </citation>
    <scope>NUCLEOTIDE SEQUENCE [LARGE SCALE GENOMIC DNA]</scope>
    <source>
        <strain evidence="1 2">JC5</strain>
    </source>
</reference>
<dbReference type="Proteomes" id="UP000247584">
    <property type="component" value="Unassembled WGS sequence"/>
</dbReference>
<organism evidence="1 2">
    <name type="scientific">Shewanella chilikensis</name>
    <dbReference type="NCBI Taxonomy" id="558541"/>
    <lineage>
        <taxon>Bacteria</taxon>
        <taxon>Pseudomonadati</taxon>
        <taxon>Pseudomonadota</taxon>
        <taxon>Gammaproteobacteria</taxon>
        <taxon>Alteromonadales</taxon>
        <taxon>Shewanellaceae</taxon>
        <taxon>Shewanella</taxon>
    </lineage>
</organism>
<sequence>MQLSEALARALMLFGMCLSEVPRPGMKEQSILIGVGLTSM</sequence>
<keyword evidence="2" id="KW-1185">Reference proteome</keyword>
<protein>
    <submittedName>
        <fullName evidence="1">Uncharacterized protein</fullName>
    </submittedName>
</protein>
<gene>
    <name evidence="1" type="ORF">C8J23_15124</name>
</gene>
<accession>A0ABX5PI18</accession>
<evidence type="ECO:0000313" key="1">
    <source>
        <dbReference type="EMBL" id="PYE54286.1"/>
    </source>
</evidence>
<name>A0ABX5PI18_9GAMM</name>
<feature type="non-terminal residue" evidence="1">
    <location>
        <position position="40"/>
    </location>
</feature>
<dbReference type="EMBL" id="QJSY01000051">
    <property type="protein sequence ID" value="PYE54286.1"/>
    <property type="molecule type" value="Genomic_DNA"/>
</dbReference>
<evidence type="ECO:0000313" key="2">
    <source>
        <dbReference type="Proteomes" id="UP000247584"/>
    </source>
</evidence>
<proteinExistence type="predicted"/>